<protein>
    <submittedName>
        <fullName evidence="1">Uncharacterized protein</fullName>
    </submittedName>
</protein>
<dbReference type="KEGG" id="avn:Avin_33800"/>
<accession>C1DPV9</accession>
<dbReference type="EnsemblBacteria" id="ACO79530">
    <property type="protein sequence ID" value="ACO79530"/>
    <property type="gene ID" value="Avin_33800"/>
</dbReference>
<dbReference type="EMBL" id="CP001157">
    <property type="protein sequence ID" value="ACO79530.1"/>
    <property type="molecule type" value="Genomic_DNA"/>
</dbReference>
<organism evidence="1 2">
    <name type="scientific">Azotobacter vinelandii (strain DJ / ATCC BAA-1303)</name>
    <dbReference type="NCBI Taxonomy" id="322710"/>
    <lineage>
        <taxon>Bacteria</taxon>
        <taxon>Pseudomonadati</taxon>
        <taxon>Pseudomonadota</taxon>
        <taxon>Gammaproteobacteria</taxon>
        <taxon>Pseudomonadales</taxon>
        <taxon>Pseudomonadaceae</taxon>
        <taxon>Azotobacter</taxon>
    </lineage>
</organism>
<dbReference type="Proteomes" id="UP000002424">
    <property type="component" value="Chromosome"/>
</dbReference>
<sequence length="94" mass="9877">MSPDDGASVHVSDFWIAAQLLACRQCRAAKARSTRCAASLPFQDGEEGESALAGRIRQESAPCRPLWAAGVCDRPVPGRDNHGGAVITVSGDAR</sequence>
<evidence type="ECO:0000313" key="2">
    <source>
        <dbReference type="Proteomes" id="UP000002424"/>
    </source>
</evidence>
<evidence type="ECO:0000313" key="1">
    <source>
        <dbReference type="EMBL" id="ACO79530.1"/>
    </source>
</evidence>
<dbReference type="AlphaFoldDB" id="C1DPV9"/>
<keyword evidence="2" id="KW-1185">Reference proteome</keyword>
<dbReference type="HOGENOM" id="CLU_2380071_0_0_6"/>
<proteinExistence type="predicted"/>
<reference evidence="1 2" key="1">
    <citation type="journal article" date="2009" name="J. Bacteriol.">
        <title>Genome sequence of Azotobacter vinelandii, an obligate aerobe specialized to support diverse anaerobic metabolic processes.</title>
        <authorList>
            <person name="Setubal J.C."/>
            <person name="dos Santos P."/>
            <person name="Goldman B.S."/>
            <person name="Ertesvag H."/>
            <person name="Espin G."/>
            <person name="Rubio L.M."/>
            <person name="Valla S."/>
            <person name="Almeida N.F."/>
            <person name="Balasubramanian D."/>
            <person name="Cromes L."/>
            <person name="Curatti L."/>
            <person name="Du Z."/>
            <person name="Godsy E."/>
            <person name="Goodner B."/>
            <person name="Hellner-Burris K."/>
            <person name="Hernandez J.A."/>
            <person name="Houmiel K."/>
            <person name="Imperial J."/>
            <person name="Kennedy C."/>
            <person name="Larson T.J."/>
            <person name="Latreille P."/>
            <person name="Ligon L.S."/>
            <person name="Lu J."/>
            <person name="Maerk M."/>
            <person name="Miller N.M."/>
            <person name="Norton S."/>
            <person name="O'Carroll I.P."/>
            <person name="Paulsen I."/>
            <person name="Raulfs E.C."/>
            <person name="Roemer R."/>
            <person name="Rosser J."/>
            <person name="Segura D."/>
            <person name="Slater S."/>
            <person name="Stricklin S.L."/>
            <person name="Studholme D.J."/>
            <person name="Sun J."/>
            <person name="Viana C.J."/>
            <person name="Wallin E."/>
            <person name="Wang B."/>
            <person name="Wheeler C."/>
            <person name="Zhu H."/>
            <person name="Dean D.R."/>
            <person name="Dixon R."/>
            <person name="Wood D."/>
        </authorList>
    </citation>
    <scope>NUCLEOTIDE SEQUENCE [LARGE SCALE GENOMIC DNA]</scope>
    <source>
        <strain evidence="2">DJ / ATCC BAA-1303</strain>
    </source>
</reference>
<name>C1DPV9_AZOVD</name>
<gene>
    <name evidence="1" type="ordered locus">Avin_33800</name>
</gene>